<keyword evidence="5 9" id="KW-1133">Transmembrane helix</keyword>
<evidence type="ECO:0000313" key="12">
    <source>
        <dbReference type="EMBL" id="RFZ78069.1"/>
    </source>
</evidence>
<accession>A0A3E2NAM8</accession>
<feature type="transmembrane region" description="Helical" evidence="9">
    <location>
        <begin position="57"/>
        <end position="79"/>
    </location>
</feature>
<dbReference type="PROSITE" id="PS50928">
    <property type="entry name" value="ABC_TM1"/>
    <property type="match status" value="1"/>
</dbReference>
<reference evidence="11 14" key="2">
    <citation type="journal article" date="2024" name="Int. J. Syst. Evol. Microbiol.">
        <title>Lacrimispora brassicae sp. nov. isolated from fermented cabbage, and proposal of Clostridium indicum Gundawar et al. 2019 and Clostridium methoxybenzovorans Mechichi et al. 1999 as heterotypic synonyms of Lacrimispora amygdalina (Parshina et al. 2003) Haas and Blanchard 2020 and Lacrimispora indolis (McClung and McCoy 1957) Haas and Blanchard 2020, respectively.</title>
        <authorList>
            <person name="Kobayashi H."/>
            <person name="Tanizawa Y."/>
            <person name="Sakamoto M."/>
            <person name="Ohkuma M."/>
            <person name="Tohno M."/>
        </authorList>
    </citation>
    <scope>NUCLEOTIDE SEQUENCE [LARGE SCALE GENOMIC DNA]</scope>
    <source>
        <strain evidence="11 14">DSM 12857</strain>
    </source>
</reference>
<feature type="transmembrane region" description="Helical" evidence="9">
    <location>
        <begin position="12"/>
        <end position="37"/>
    </location>
</feature>
<dbReference type="Proteomes" id="UP000260680">
    <property type="component" value="Unassembled WGS sequence"/>
</dbReference>
<evidence type="ECO:0000256" key="5">
    <source>
        <dbReference type="ARBA" id="ARBA00022989"/>
    </source>
</evidence>
<dbReference type="Proteomes" id="UP001419084">
    <property type="component" value="Unassembled WGS sequence"/>
</dbReference>
<dbReference type="PANTHER" id="PTHR30406:SF8">
    <property type="entry name" value="SULFATE TRANSPORT SYSTEM PERMEASE PROTEIN CYST"/>
    <property type="match status" value="1"/>
</dbReference>
<keyword evidence="14" id="KW-1185">Reference proteome</keyword>
<proteinExistence type="inferred from homology"/>
<dbReference type="AlphaFoldDB" id="A0A3E2NAM8"/>
<keyword evidence="4 9" id="KW-0812">Transmembrane</keyword>
<sequence length="272" mass="29858">MKDRHSYNIFDILSIMITAGIVLFILFALLSIIIGGFPYLKEALRSREVRFSVGLSIYTASISTSICVLFAIPCAYGLTRTAMPFKKASQIIIEMPLALPYLVLGLCLLVVFSSDAGKVLKNLGFKVVFDRKGIIMAQLTVNLPFAVRLMKNAMSQIDNRLEFIAGTLGASRWERFYTILLPLCMPSIVTMIVLVWSRALGEFGATLMLVGVTRMKTETLPASIYLNISTGENGMAMACAIILLMISAMSLAVTTLLGGISKQHTRIKDVNQ</sequence>
<dbReference type="InterPro" id="IPR005667">
    <property type="entry name" value="Sulph_transpt2"/>
</dbReference>
<keyword evidence="6" id="KW-0764">Sulfate transport</keyword>
<dbReference type="EMBL" id="BRPJ01000025">
    <property type="protein sequence ID" value="GLB29432.1"/>
    <property type="molecule type" value="Genomic_DNA"/>
</dbReference>
<feature type="transmembrane region" description="Helical" evidence="9">
    <location>
        <begin position="176"/>
        <end position="199"/>
    </location>
</feature>
<comment type="subcellular location">
    <subcellularLocation>
        <location evidence="9">Cell membrane</location>
        <topology evidence="9">Multi-pass membrane protein</topology>
    </subcellularLocation>
    <subcellularLocation>
        <location evidence="1">Membrane</location>
        <topology evidence="1">Multi-pass membrane protein</topology>
    </subcellularLocation>
</comment>
<dbReference type="PANTHER" id="PTHR30406">
    <property type="entry name" value="SULFATE TRANSPORT SYSTEM PERMEASE PROTEIN"/>
    <property type="match status" value="1"/>
</dbReference>
<evidence type="ECO:0000256" key="6">
    <source>
        <dbReference type="ARBA" id="ARBA00023032"/>
    </source>
</evidence>
<protein>
    <submittedName>
        <fullName evidence="12">ABC transporter permease subunit</fullName>
    </submittedName>
    <submittedName>
        <fullName evidence="11">NifC-like protein</fullName>
    </submittedName>
</protein>
<evidence type="ECO:0000313" key="14">
    <source>
        <dbReference type="Proteomes" id="UP001419084"/>
    </source>
</evidence>
<name>A0A3E2NAM8_9FIRM</name>
<evidence type="ECO:0000256" key="4">
    <source>
        <dbReference type="ARBA" id="ARBA00022692"/>
    </source>
</evidence>
<evidence type="ECO:0000256" key="8">
    <source>
        <dbReference type="ARBA" id="ARBA00025323"/>
    </source>
</evidence>
<keyword evidence="7 9" id="KW-0472">Membrane</keyword>
<evidence type="ECO:0000256" key="7">
    <source>
        <dbReference type="ARBA" id="ARBA00023136"/>
    </source>
</evidence>
<evidence type="ECO:0000313" key="11">
    <source>
        <dbReference type="EMBL" id="GLB29432.1"/>
    </source>
</evidence>
<reference evidence="12 13" key="1">
    <citation type="submission" date="2018-07" db="EMBL/GenBank/DDBJ databases">
        <title>New species, Clostridium PI-S10-A1B.</title>
        <authorList>
            <person name="Krishna G."/>
            <person name="Summeta K."/>
            <person name="Shikha S."/>
            <person name="Prabhu P.B."/>
            <person name="Suresh K."/>
        </authorList>
    </citation>
    <scope>NUCLEOTIDE SEQUENCE [LARGE SCALE GENOMIC DNA]</scope>
    <source>
        <strain evidence="12 13">PI-S10-A1B</strain>
    </source>
</reference>
<evidence type="ECO:0000313" key="13">
    <source>
        <dbReference type="Proteomes" id="UP000260680"/>
    </source>
</evidence>
<feature type="transmembrane region" description="Helical" evidence="9">
    <location>
        <begin position="133"/>
        <end position="150"/>
    </location>
</feature>
<dbReference type="InterPro" id="IPR000515">
    <property type="entry name" value="MetI-like"/>
</dbReference>
<dbReference type="SUPFAM" id="SSF161098">
    <property type="entry name" value="MetI-like"/>
    <property type="match status" value="1"/>
</dbReference>
<feature type="transmembrane region" description="Helical" evidence="9">
    <location>
        <begin position="235"/>
        <end position="258"/>
    </location>
</feature>
<organism evidence="12 13">
    <name type="scientific">Lacrimispora amygdalina</name>
    <dbReference type="NCBI Taxonomy" id="253257"/>
    <lineage>
        <taxon>Bacteria</taxon>
        <taxon>Bacillati</taxon>
        <taxon>Bacillota</taxon>
        <taxon>Clostridia</taxon>
        <taxon>Lachnospirales</taxon>
        <taxon>Lachnospiraceae</taxon>
        <taxon>Lacrimispora</taxon>
    </lineage>
</organism>
<dbReference type="OrthoDB" id="9795403at2"/>
<dbReference type="RefSeq" id="WP_117417809.1">
    <property type="nucleotide sequence ID" value="NZ_BRPJ01000025.1"/>
</dbReference>
<dbReference type="InterPro" id="IPR035906">
    <property type="entry name" value="MetI-like_sf"/>
</dbReference>
<feature type="domain" description="ABC transmembrane type-1" evidence="10">
    <location>
        <begin position="53"/>
        <end position="254"/>
    </location>
</feature>
<comment type="subunit">
    <text evidence="2">The complex is composed of two ATP-binding proteins (CysA), two transmembrane proteins (CysT and CysW) and a solute-binding protein (CysP).</text>
</comment>
<comment type="function">
    <text evidence="8">Part of the ABC transporter complex CysAWTP (TC 3.A.1.6.1) involved in sulfate/thiosulfate import. Probably responsible for the translocation of the substrate across the membrane.</text>
</comment>
<dbReference type="CDD" id="cd06261">
    <property type="entry name" value="TM_PBP2"/>
    <property type="match status" value="1"/>
</dbReference>
<evidence type="ECO:0000256" key="3">
    <source>
        <dbReference type="ARBA" id="ARBA00022448"/>
    </source>
</evidence>
<evidence type="ECO:0000256" key="9">
    <source>
        <dbReference type="RuleBase" id="RU363032"/>
    </source>
</evidence>
<gene>
    <name evidence="12" type="ORF">DS742_15090</name>
    <name evidence="11" type="ORF">LAD12857_13550</name>
</gene>
<dbReference type="Pfam" id="PF00528">
    <property type="entry name" value="BPD_transp_1"/>
    <property type="match status" value="1"/>
</dbReference>
<evidence type="ECO:0000259" key="10">
    <source>
        <dbReference type="PROSITE" id="PS50928"/>
    </source>
</evidence>
<keyword evidence="3 9" id="KW-0813">Transport</keyword>
<comment type="caution">
    <text evidence="12">The sequence shown here is derived from an EMBL/GenBank/DDBJ whole genome shotgun (WGS) entry which is preliminary data.</text>
</comment>
<dbReference type="GO" id="GO:0015419">
    <property type="term" value="F:ABC-type sulfate transporter activity"/>
    <property type="evidence" value="ECO:0007669"/>
    <property type="project" value="InterPro"/>
</dbReference>
<dbReference type="EMBL" id="QOHO01000048">
    <property type="protein sequence ID" value="RFZ78069.1"/>
    <property type="molecule type" value="Genomic_DNA"/>
</dbReference>
<dbReference type="GO" id="GO:0005886">
    <property type="term" value="C:plasma membrane"/>
    <property type="evidence" value="ECO:0007669"/>
    <property type="project" value="UniProtKB-SubCell"/>
</dbReference>
<evidence type="ECO:0000256" key="1">
    <source>
        <dbReference type="ARBA" id="ARBA00004141"/>
    </source>
</evidence>
<feature type="transmembrane region" description="Helical" evidence="9">
    <location>
        <begin position="91"/>
        <end position="113"/>
    </location>
</feature>
<evidence type="ECO:0000256" key="2">
    <source>
        <dbReference type="ARBA" id="ARBA00011779"/>
    </source>
</evidence>
<dbReference type="Gene3D" id="1.10.3720.10">
    <property type="entry name" value="MetI-like"/>
    <property type="match status" value="1"/>
</dbReference>
<comment type="similarity">
    <text evidence="9">Belongs to the binding-protein-dependent transport system permease family.</text>
</comment>